<accession>A0A518ATV1</accession>
<dbReference type="AlphaFoldDB" id="A0A518ATV1"/>
<comment type="similarity">
    <text evidence="1 2">Belongs to the small heat shock protein (HSP20) family.</text>
</comment>
<organism evidence="4 5">
    <name type="scientific">Aeoliella mucimassa</name>
    <dbReference type="NCBI Taxonomy" id="2527972"/>
    <lineage>
        <taxon>Bacteria</taxon>
        <taxon>Pseudomonadati</taxon>
        <taxon>Planctomycetota</taxon>
        <taxon>Planctomycetia</taxon>
        <taxon>Pirellulales</taxon>
        <taxon>Lacipirellulaceae</taxon>
        <taxon>Aeoliella</taxon>
    </lineage>
</organism>
<dbReference type="PANTHER" id="PTHR11527">
    <property type="entry name" value="HEAT-SHOCK PROTEIN 20 FAMILY MEMBER"/>
    <property type="match status" value="1"/>
</dbReference>
<protein>
    <submittedName>
        <fullName evidence="4">Spore protein SP21</fullName>
    </submittedName>
</protein>
<evidence type="ECO:0000313" key="5">
    <source>
        <dbReference type="Proteomes" id="UP000315750"/>
    </source>
</evidence>
<keyword evidence="5" id="KW-1185">Reference proteome</keyword>
<evidence type="ECO:0000256" key="1">
    <source>
        <dbReference type="PROSITE-ProRule" id="PRU00285"/>
    </source>
</evidence>
<dbReference type="InterPro" id="IPR031107">
    <property type="entry name" value="Small_HSP"/>
</dbReference>
<dbReference type="Gene3D" id="2.60.40.790">
    <property type="match status" value="1"/>
</dbReference>
<dbReference type="CDD" id="cd06464">
    <property type="entry name" value="ACD_sHsps-like"/>
    <property type="match status" value="1"/>
</dbReference>
<dbReference type="Pfam" id="PF00011">
    <property type="entry name" value="HSP20"/>
    <property type="match status" value="1"/>
</dbReference>
<dbReference type="KEGG" id="amuc:Pan181_43530"/>
<sequence length="143" mass="15855">MKTTHPNNRLQNLFPAAIAEVDSFVDQFFGPAARGSALRAPVSIWEGENQLYLEIDAPGVTQEGVEVTFEKGQLTLSLERKAPEYEGKLWHAERGFGKVTRTLSLPETVDPETIEASLRDGVLQVTIGKRPELQPKKIEVKIA</sequence>
<evidence type="ECO:0000313" key="4">
    <source>
        <dbReference type="EMBL" id="QDU58126.1"/>
    </source>
</evidence>
<dbReference type="PROSITE" id="PS01031">
    <property type="entry name" value="SHSP"/>
    <property type="match status" value="1"/>
</dbReference>
<dbReference type="SUPFAM" id="SSF49764">
    <property type="entry name" value="HSP20-like chaperones"/>
    <property type="match status" value="1"/>
</dbReference>
<proteinExistence type="inferred from homology"/>
<gene>
    <name evidence="4" type="primary">hspA</name>
    <name evidence="4" type="ORF">Pan181_43530</name>
</gene>
<evidence type="ECO:0000256" key="2">
    <source>
        <dbReference type="RuleBase" id="RU003616"/>
    </source>
</evidence>
<reference evidence="4 5" key="1">
    <citation type="submission" date="2019-02" db="EMBL/GenBank/DDBJ databases">
        <title>Deep-cultivation of Planctomycetes and their phenomic and genomic characterization uncovers novel biology.</title>
        <authorList>
            <person name="Wiegand S."/>
            <person name="Jogler M."/>
            <person name="Boedeker C."/>
            <person name="Pinto D."/>
            <person name="Vollmers J."/>
            <person name="Rivas-Marin E."/>
            <person name="Kohn T."/>
            <person name="Peeters S.H."/>
            <person name="Heuer A."/>
            <person name="Rast P."/>
            <person name="Oberbeckmann S."/>
            <person name="Bunk B."/>
            <person name="Jeske O."/>
            <person name="Meyerdierks A."/>
            <person name="Storesund J.E."/>
            <person name="Kallscheuer N."/>
            <person name="Luecker S."/>
            <person name="Lage O.M."/>
            <person name="Pohl T."/>
            <person name="Merkel B.J."/>
            <person name="Hornburger P."/>
            <person name="Mueller R.-W."/>
            <person name="Bruemmer F."/>
            <person name="Labrenz M."/>
            <person name="Spormann A.M."/>
            <person name="Op den Camp H."/>
            <person name="Overmann J."/>
            <person name="Amann R."/>
            <person name="Jetten M.S.M."/>
            <person name="Mascher T."/>
            <person name="Medema M.H."/>
            <person name="Devos D.P."/>
            <person name="Kaster A.-K."/>
            <person name="Ovreas L."/>
            <person name="Rohde M."/>
            <person name="Galperin M.Y."/>
            <person name="Jogler C."/>
        </authorList>
    </citation>
    <scope>NUCLEOTIDE SEQUENCE [LARGE SCALE GENOMIC DNA]</scope>
    <source>
        <strain evidence="4 5">Pan181</strain>
    </source>
</reference>
<evidence type="ECO:0000259" key="3">
    <source>
        <dbReference type="PROSITE" id="PS01031"/>
    </source>
</evidence>
<dbReference type="EMBL" id="CP036278">
    <property type="protein sequence ID" value="QDU58126.1"/>
    <property type="molecule type" value="Genomic_DNA"/>
</dbReference>
<name>A0A518ATV1_9BACT</name>
<dbReference type="InterPro" id="IPR002068">
    <property type="entry name" value="A-crystallin/Hsp20_dom"/>
</dbReference>
<dbReference type="InterPro" id="IPR008978">
    <property type="entry name" value="HSP20-like_chaperone"/>
</dbReference>
<feature type="domain" description="SHSP" evidence="3">
    <location>
        <begin position="33"/>
        <end position="143"/>
    </location>
</feature>
<dbReference type="Proteomes" id="UP000315750">
    <property type="component" value="Chromosome"/>
</dbReference>
<dbReference type="RefSeq" id="WP_197528563.1">
    <property type="nucleotide sequence ID" value="NZ_CP036278.1"/>
</dbReference>